<organism evidence="2 3">
    <name type="scientific">Chondromyces apiculatus DSM 436</name>
    <dbReference type="NCBI Taxonomy" id="1192034"/>
    <lineage>
        <taxon>Bacteria</taxon>
        <taxon>Pseudomonadati</taxon>
        <taxon>Myxococcota</taxon>
        <taxon>Polyangia</taxon>
        <taxon>Polyangiales</taxon>
        <taxon>Polyangiaceae</taxon>
        <taxon>Chondromyces</taxon>
    </lineage>
</organism>
<dbReference type="STRING" id="1192034.CAP_7716"/>
<dbReference type="GO" id="GO:0016787">
    <property type="term" value="F:hydrolase activity"/>
    <property type="evidence" value="ECO:0007669"/>
    <property type="project" value="UniProtKB-KW"/>
</dbReference>
<accession>A0A017TFQ6</accession>
<dbReference type="OrthoDB" id="9787933at2"/>
<protein>
    <submittedName>
        <fullName evidence="2">Putative dienelactone hydrolase protein</fullName>
    </submittedName>
</protein>
<dbReference type="eggNOG" id="COG0412">
    <property type="taxonomic scope" value="Bacteria"/>
</dbReference>
<dbReference type="Gene3D" id="3.40.50.1820">
    <property type="entry name" value="alpha/beta hydrolase"/>
    <property type="match status" value="1"/>
</dbReference>
<reference evidence="2 3" key="1">
    <citation type="submission" date="2013-05" db="EMBL/GenBank/DDBJ databases">
        <title>Genome assembly of Chondromyces apiculatus DSM 436.</title>
        <authorList>
            <person name="Sharma G."/>
            <person name="Khatri I."/>
            <person name="Kaur C."/>
            <person name="Mayilraj S."/>
            <person name="Subramanian S."/>
        </authorList>
    </citation>
    <scope>NUCLEOTIDE SEQUENCE [LARGE SCALE GENOMIC DNA]</scope>
    <source>
        <strain evidence="2 3">DSM 436</strain>
    </source>
</reference>
<dbReference type="SUPFAM" id="SSF53474">
    <property type="entry name" value="alpha/beta-Hydrolases"/>
    <property type="match status" value="1"/>
</dbReference>
<proteinExistence type="predicted"/>
<evidence type="ECO:0000259" key="1">
    <source>
        <dbReference type="Pfam" id="PF01738"/>
    </source>
</evidence>
<name>A0A017TFQ6_9BACT</name>
<keyword evidence="3" id="KW-1185">Reference proteome</keyword>
<dbReference type="InterPro" id="IPR051049">
    <property type="entry name" value="Dienelactone_hydrolase-like"/>
</dbReference>
<dbReference type="InterPro" id="IPR029058">
    <property type="entry name" value="AB_hydrolase_fold"/>
</dbReference>
<evidence type="ECO:0000313" key="2">
    <source>
        <dbReference type="EMBL" id="EYF07767.1"/>
    </source>
</evidence>
<sequence>MGLKTEWVHYGEGQKRLGYFCVPEGVTKPLPAVLVLQEALGVDEHIEDVTRRFAQAGYAALAPDLYAPEGKRLPELTRARVAETMGFLGGAPRTVWRDAKARAEALSSRPEEEAKRIEASFVAMMAHVVNMDLLIPALLDATRWLREECPQTRGQKVGSVGYCMGGGLSGLLATHDPELAAAVIYYGRSPDPARAEAIRCPVFGFYGGDDEGVNATVPAFAEAMQKAGKRFEQQVYPGVQHAFFNDTRPSYDAGASRDAFSRTLDIFRAELT</sequence>
<dbReference type="Proteomes" id="UP000019678">
    <property type="component" value="Unassembled WGS sequence"/>
</dbReference>
<dbReference type="Pfam" id="PF01738">
    <property type="entry name" value="DLH"/>
    <property type="match status" value="1"/>
</dbReference>
<keyword evidence="2" id="KW-0378">Hydrolase</keyword>
<dbReference type="RefSeq" id="WP_044237019.1">
    <property type="nucleotide sequence ID" value="NZ_ASRX01000007.1"/>
</dbReference>
<dbReference type="InterPro" id="IPR002925">
    <property type="entry name" value="Dienelactn_hydro"/>
</dbReference>
<comment type="caution">
    <text evidence="2">The sequence shown here is derived from an EMBL/GenBank/DDBJ whole genome shotgun (WGS) entry which is preliminary data.</text>
</comment>
<dbReference type="EMBL" id="ASRX01000007">
    <property type="protein sequence ID" value="EYF07767.1"/>
    <property type="molecule type" value="Genomic_DNA"/>
</dbReference>
<gene>
    <name evidence="2" type="ORF">CAP_7716</name>
</gene>
<dbReference type="PANTHER" id="PTHR46623">
    <property type="entry name" value="CARBOXYMETHYLENEBUTENOLIDASE-RELATED"/>
    <property type="match status" value="1"/>
</dbReference>
<dbReference type="AlphaFoldDB" id="A0A017TFQ6"/>
<feature type="domain" description="Dienelactone hydrolase" evidence="1">
    <location>
        <begin position="18"/>
        <end position="269"/>
    </location>
</feature>
<evidence type="ECO:0000313" key="3">
    <source>
        <dbReference type="Proteomes" id="UP000019678"/>
    </source>
</evidence>
<dbReference type="PANTHER" id="PTHR46623:SF6">
    <property type="entry name" value="ALPHA_BETA-HYDROLASES SUPERFAMILY PROTEIN"/>
    <property type="match status" value="1"/>
</dbReference>